<reference evidence="7" key="1">
    <citation type="journal article" date="2020" name="Stud. Mycol.">
        <title>101 Dothideomycetes genomes: a test case for predicting lifestyles and emergence of pathogens.</title>
        <authorList>
            <person name="Haridas S."/>
            <person name="Albert R."/>
            <person name="Binder M."/>
            <person name="Bloem J."/>
            <person name="Labutti K."/>
            <person name="Salamov A."/>
            <person name="Andreopoulos B."/>
            <person name="Baker S."/>
            <person name="Barry K."/>
            <person name="Bills G."/>
            <person name="Bluhm B."/>
            <person name="Cannon C."/>
            <person name="Castanera R."/>
            <person name="Culley D."/>
            <person name="Daum C."/>
            <person name="Ezra D."/>
            <person name="Gonzalez J."/>
            <person name="Henrissat B."/>
            <person name="Kuo A."/>
            <person name="Liang C."/>
            <person name="Lipzen A."/>
            <person name="Lutzoni F."/>
            <person name="Magnuson J."/>
            <person name="Mondo S."/>
            <person name="Nolan M."/>
            <person name="Ohm R."/>
            <person name="Pangilinan J."/>
            <person name="Park H.-J."/>
            <person name="Ramirez L."/>
            <person name="Alfaro M."/>
            <person name="Sun H."/>
            <person name="Tritt A."/>
            <person name="Yoshinaga Y."/>
            <person name="Zwiers L.-H."/>
            <person name="Turgeon B."/>
            <person name="Goodwin S."/>
            <person name="Spatafora J."/>
            <person name="Crous P."/>
            <person name="Grigoriev I."/>
        </authorList>
    </citation>
    <scope>NUCLEOTIDE SEQUENCE</scope>
    <source>
        <strain evidence="7">CBS 121739</strain>
    </source>
</reference>
<dbReference type="InterPro" id="IPR012132">
    <property type="entry name" value="GMC_OxRdtase"/>
</dbReference>
<keyword evidence="8" id="KW-1185">Reference proteome</keyword>
<keyword evidence="3" id="KW-0285">Flavoprotein</keyword>
<organism evidence="7 8">
    <name type="scientific">Pseudovirgaria hyperparasitica</name>
    <dbReference type="NCBI Taxonomy" id="470096"/>
    <lineage>
        <taxon>Eukaryota</taxon>
        <taxon>Fungi</taxon>
        <taxon>Dikarya</taxon>
        <taxon>Ascomycota</taxon>
        <taxon>Pezizomycotina</taxon>
        <taxon>Dothideomycetes</taxon>
        <taxon>Dothideomycetes incertae sedis</taxon>
        <taxon>Acrospermales</taxon>
        <taxon>Acrospermaceae</taxon>
        <taxon>Pseudovirgaria</taxon>
    </lineage>
</organism>
<dbReference type="GeneID" id="54484089"/>
<protein>
    <submittedName>
        <fullName evidence="7">Alcohol oxidase</fullName>
    </submittedName>
</protein>
<evidence type="ECO:0000256" key="2">
    <source>
        <dbReference type="PIRSR" id="PIRSR000137-1"/>
    </source>
</evidence>
<keyword evidence="3" id="KW-0274">FAD</keyword>
<feature type="chain" id="PRO_5025537606" evidence="4">
    <location>
        <begin position="17"/>
        <end position="626"/>
    </location>
</feature>
<dbReference type="Proteomes" id="UP000799437">
    <property type="component" value="Unassembled WGS sequence"/>
</dbReference>
<evidence type="ECO:0000313" key="8">
    <source>
        <dbReference type="Proteomes" id="UP000799437"/>
    </source>
</evidence>
<proteinExistence type="inferred from homology"/>
<feature type="domain" description="Glucose-methanol-choline oxidoreductase C-terminal" evidence="6">
    <location>
        <begin position="472"/>
        <end position="607"/>
    </location>
</feature>
<dbReference type="OrthoDB" id="269227at2759"/>
<dbReference type="PIRSF" id="PIRSF000137">
    <property type="entry name" value="Alcohol_oxidase"/>
    <property type="match status" value="1"/>
</dbReference>
<keyword evidence="4" id="KW-0732">Signal</keyword>
<evidence type="ECO:0000259" key="5">
    <source>
        <dbReference type="Pfam" id="PF00732"/>
    </source>
</evidence>
<dbReference type="AlphaFoldDB" id="A0A6A6WLE0"/>
<evidence type="ECO:0000259" key="6">
    <source>
        <dbReference type="Pfam" id="PF05199"/>
    </source>
</evidence>
<dbReference type="Gene3D" id="3.30.560.10">
    <property type="entry name" value="Glucose Oxidase, domain 3"/>
    <property type="match status" value="1"/>
</dbReference>
<feature type="domain" description="Glucose-methanol-choline oxidoreductase N-terminal" evidence="5">
    <location>
        <begin position="36"/>
        <end position="341"/>
    </location>
</feature>
<dbReference type="Pfam" id="PF00732">
    <property type="entry name" value="GMC_oxred_N"/>
    <property type="match status" value="1"/>
</dbReference>
<feature type="binding site" evidence="3">
    <location>
        <begin position="45"/>
        <end position="46"/>
    </location>
    <ligand>
        <name>FAD</name>
        <dbReference type="ChEBI" id="CHEBI:57692"/>
    </ligand>
</feature>
<feature type="signal peptide" evidence="4">
    <location>
        <begin position="1"/>
        <end position="16"/>
    </location>
</feature>
<feature type="binding site" evidence="3">
    <location>
        <position position="114"/>
    </location>
    <ligand>
        <name>FAD</name>
        <dbReference type="ChEBI" id="CHEBI:57692"/>
    </ligand>
</feature>
<name>A0A6A6WLE0_9PEZI</name>
<dbReference type="SUPFAM" id="SSF51905">
    <property type="entry name" value="FAD/NAD(P)-binding domain"/>
    <property type="match status" value="1"/>
</dbReference>
<evidence type="ECO:0000256" key="1">
    <source>
        <dbReference type="ARBA" id="ARBA00010790"/>
    </source>
</evidence>
<gene>
    <name evidence="7" type="ORF">EJ05DRAFT_471778</name>
</gene>
<dbReference type="EMBL" id="ML996565">
    <property type="protein sequence ID" value="KAF2762819.1"/>
    <property type="molecule type" value="Genomic_DNA"/>
</dbReference>
<dbReference type="InterPro" id="IPR000172">
    <property type="entry name" value="GMC_OxRdtase_N"/>
</dbReference>
<dbReference type="PANTHER" id="PTHR11552">
    <property type="entry name" value="GLUCOSE-METHANOL-CHOLINE GMC OXIDOREDUCTASE"/>
    <property type="match status" value="1"/>
</dbReference>
<accession>A0A6A6WLE0</accession>
<feature type="active site" description="Proton donor" evidence="2">
    <location>
        <position position="555"/>
    </location>
</feature>
<dbReference type="InterPro" id="IPR007867">
    <property type="entry name" value="GMC_OxRtase_C"/>
</dbReference>
<sequence>MLCFVCITLYALAVQAHPSLRHPEHLENASQLSSVYDFIVIGGGTSGLTVADRLSGGSNASVLVIEYGQFDQQEPSVLVPGLLNLTSSPYFFDITSTAQRGLNNRTFQVNAAGVVGGGTVVNGMFFDRGSREDYDAWEALGNPDWGWDSLLSYFRKSENFTPSTDEFAEEWDILWDSSVHGSAGPVKSSYPVFQYEAVKNFFRGWHSLGIDTPNDPAAGNKTGVFWAPSSLDPDTETRSYARAAHYDGIPSSRPNFHIVTQSAVQKILIEDGNASGVEVRNLTNAGTFNIIATKEVILAAGVHSPQILHLSGIGPPDVLDDLGIDTQVELPGVGSNFQDHPTIYHIMNFSTPLLPTADTLDSNTTYAAEQLVQYYTSRTGAYTTVAQGGNTVAFLSFPALVSSNSSITSLTTTTDADTHTLESLYPNTHPSILTGYARQHTLLLAQYASRSTPVQETGFSSSAVMPITLLKPLSRGSVVTTSTDITVPPSFDFNTFADPTDLTTLIAALRTNRRLLASPAMQELGAAELSPGAGFVSDEQLRTALRAVVTPSYSHPCCTCAMMTRQLGGVVDPQLRVYGVDRLSVVDASVMPLIPGTHTSATVYAIAEKAADLILERHQLRLWTGV</sequence>
<dbReference type="Gene3D" id="3.50.50.60">
    <property type="entry name" value="FAD/NAD(P)-binding domain"/>
    <property type="match status" value="1"/>
</dbReference>
<dbReference type="Pfam" id="PF05199">
    <property type="entry name" value="GMC_oxred_C"/>
    <property type="match status" value="1"/>
</dbReference>
<dbReference type="RefSeq" id="XP_033605270.1">
    <property type="nucleotide sequence ID" value="XM_033743035.1"/>
</dbReference>
<feature type="binding site" evidence="3">
    <location>
        <position position="264"/>
    </location>
    <ligand>
        <name>FAD</name>
        <dbReference type="ChEBI" id="CHEBI:57692"/>
    </ligand>
</feature>
<feature type="active site" description="Proton acceptor" evidence="2">
    <location>
        <position position="598"/>
    </location>
</feature>
<evidence type="ECO:0000256" key="4">
    <source>
        <dbReference type="SAM" id="SignalP"/>
    </source>
</evidence>
<dbReference type="InterPro" id="IPR036188">
    <property type="entry name" value="FAD/NAD-bd_sf"/>
</dbReference>
<comment type="cofactor">
    <cofactor evidence="3">
        <name>FAD</name>
        <dbReference type="ChEBI" id="CHEBI:57692"/>
    </cofactor>
</comment>
<comment type="similarity">
    <text evidence="1">Belongs to the GMC oxidoreductase family.</text>
</comment>
<evidence type="ECO:0000313" key="7">
    <source>
        <dbReference type="EMBL" id="KAF2762819.1"/>
    </source>
</evidence>
<dbReference type="SUPFAM" id="SSF54373">
    <property type="entry name" value="FAD-linked reductases, C-terminal domain"/>
    <property type="match status" value="1"/>
</dbReference>
<dbReference type="GO" id="GO:0050660">
    <property type="term" value="F:flavin adenine dinucleotide binding"/>
    <property type="evidence" value="ECO:0007669"/>
    <property type="project" value="InterPro"/>
</dbReference>
<dbReference type="GO" id="GO:0044550">
    <property type="term" value="P:secondary metabolite biosynthetic process"/>
    <property type="evidence" value="ECO:0007669"/>
    <property type="project" value="TreeGrafter"/>
</dbReference>
<evidence type="ECO:0000256" key="3">
    <source>
        <dbReference type="PIRSR" id="PIRSR000137-2"/>
    </source>
</evidence>
<dbReference type="GO" id="GO:0016614">
    <property type="term" value="F:oxidoreductase activity, acting on CH-OH group of donors"/>
    <property type="evidence" value="ECO:0007669"/>
    <property type="project" value="InterPro"/>
</dbReference>
<dbReference type="PANTHER" id="PTHR11552:SF115">
    <property type="entry name" value="DEHYDROGENASE XPTC-RELATED"/>
    <property type="match status" value="1"/>
</dbReference>